<organism evidence="2 3">
    <name type="scientific">Mycobacterium kiyosense</name>
    <dbReference type="NCBI Taxonomy" id="2871094"/>
    <lineage>
        <taxon>Bacteria</taxon>
        <taxon>Bacillati</taxon>
        <taxon>Actinomycetota</taxon>
        <taxon>Actinomycetes</taxon>
        <taxon>Mycobacteriales</taxon>
        <taxon>Mycobacteriaceae</taxon>
        <taxon>Mycobacterium</taxon>
    </lineage>
</organism>
<gene>
    <name evidence="2" type="ORF">SRL2020028_53910</name>
</gene>
<dbReference type="SUPFAM" id="SSF47413">
    <property type="entry name" value="lambda repressor-like DNA-binding domains"/>
    <property type="match status" value="1"/>
</dbReference>
<reference evidence="2" key="1">
    <citation type="submission" date="2022-07" db="EMBL/GenBank/DDBJ databases">
        <title>Mycobacterium kiyosense sp. nov., scotochromogenic slow-glowing species isolated from respiratory specimens.</title>
        <authorList>
            <person name="Fukano H."/>
            <person name="Kazumi Y."/>
            <person name="Sakagami N."/>
            <person name="Ato M."/>
            <person name="Mitarai S."/>
            <person name="Hoshino Y."/>
        </authorList>
    </citation>
    <scope>NUCLEOTIDE SEQUENCE</scope>
    <source>
        <strain evidence="2">SRL2020-028</strain>
    </source>
</reference>
<protein>
    <recommendedName>
        <fullName evidence="4">HTH cro/C1-type domain-containing protein</fullName>
    </recommendedName>
</protein>
<feature type="compositionally biased region" description="Low complexity" evidence="1">
    <location>
        <begin position="114"/>
        <end position="125"/>
    </location>
</feature>
<comment type="caution">
    <text evidence="2">The sequence shown here is derived from an EMBL/GenBank/DDBJ whole genome shotgun (WGS) entry which is preliminary data.</text>
</comment>
<dbReference type="AlphaFoldDB" id="A0AA37VCI1"/>
<accession>A0AA37VCI1</accession>
<dbReference type="Gene3D" id="1.10.260.40">
    <property type="entry name" value="lambda repressor-like DNA-binding domains"/>
    <property type="match status" value="1"/>
</dbReference>
<evidence type="ECO:0000313" key="3">
    <source>
        <dbReference type="Proteomes" id="UP001165663"/>
    </source>
</evidence>
<evidence type="ECO:0008006" key="4">
    <source>
        <dbReference type="Google" id="ProtNLM"/>
    </source>
</evidence>
<evidence type="ECO:0000313" key="2">
    <source>
        <dbReference type="EMBL" id="GLB86135.1"/>
    </source>
</evidence>
<evidence type="ECO:0000256" key="1">
    <source>
        <dbReference type="SAM" id="MobiDB-lite"/>
    </source>
</evidence>
<feature type="region of interest" description="Disordered" evidence="1">
    <location>
        <begin position="99"/>
        <end position="134"/>
    </location>
</feature>
<name>A0AA37VCI1_9MYCO</name>
<dbReference type="EMBL" id="BRXE01000118">
    <property type="protein sequence ID" value="GLB86135.1"/>
    <property type="molecule type" value="Genomic_DNA"/>
</dbReference>
<dbReference type="GO" id="GO:0003677">
    <property type="term" value="F:DNA binding"/>
    <property type="evidence" value="ECO:0007669"/>
    <property type="project" value="InterPro"/>
</dbReference>
<sequence length="207" mass="22384">MRASADAVQQIAHPTHQAAAEMQLFTGKSGKITPMSWATLGTAVRERRHELGLSQADVTARGGPSVETLRALEKNRAGRLTDKLRRALERAIDWESGSIDDILDGSPPRPRPPTATVAEARTAPPANGPGPAPNAAERFAVAEHLIKVRRTFATHRDDMGETARAAIEAEFASAARELEDAMVWMLPWLGDEERAAAIRILGELRSG</sequence>
<proteinExistence type="predicted"/>
<dbReference type="Proteomes" id="UP001165663">
    <property type="component" value="Unassembled WGS sequence"/>
</dbReference>
<dbReference type="InterPro" id="IPR010982">
    <property type="entry name" value="Lambda_DNA-bd_dom_sf"/>
</dbReference>